<feature type="transmembrane region" description="Helical" evidence="7">
    <location>
        <begin position="43"/>
        <end position="65"/>
    </location>
</feature>
<dbReference type="Proteomes" id="UP000510844">
    <property type="component" value="Chromosome"/>
</dbReference>
<evidence type="ECO:0000256" key="7">
    <source>
        <dbReference type="SAM" id="Phobius"/>
    </source>
</evidence>
<dbReference type="Pfam" id="PF05977">
    <property type="entry name" value="MFS_3"/>
    <property type="match status" value="1"/>
</dbReference>
<feature type="transmembrane region" description="Helical" evidence="7">
    <location>
        <begin position="138"/>
        <end position="160"/>
    </location>
</feature>
<keyword evidence="6 7" id="KW-0472">Membrane</keyword>
<dbReference type="PROSITE" id="PS50850">
    <property type="entry name" value="MFS"/>
    <property type="match status" value="1"/>
</dbReference>
<feature type="transmembrane region" description="Helical" evidence="7">
    <location>
        <begin position="342"/>
        <end position="361"/>
    </location>
</feature>
<evidence type="ECO:0000313" key="9">
    <source>
        <dbReference type="EMBL" id="QLQ38885.1"/>
    </source>
</evidence>
<feature type="transmembrane region" description="Helical" evidence="7">
    <location>
        <begin position="166"/>
        <end position="185"/>
    </location>
</feature>
<dbReference type="RefSeq" id="WP_181571297.1">
    <property type="nucleotide sequence ID" value="NZ_CP059322.2"/>
</dbReference>
<evidence type="ECO:0000256" key="6">
    <source>
        <dbReference type="ARBA" id="ARBA00023136"/>
    </source>
</evidence>
<sequence>MSFTTGSSRWSDVWIAATARGVSSCGDFLAATALTLALQSAGAGGLAVSVLLLAATLPLVALAPLTGRLADRVDSRVLLVAAGLVQAAICVALAYATAPALVVALVALLATGLAVTQPVLAALVPVMVRAEDLPRAGALNQTAGTLGALAGPALAGLLVGQFGTRVPLLVDAVSYLALVVAALLIRTRRGGRATAAAGTTSTTPAWRLRRDPLLVVLVGSVAAVVGAVGAINVIEVFFIRETLDSSTTVYGLVTGSWTLGIVLGAWLFARVARRLADDGALLGAGLVLLGGCCLAVLASAAVPSAWILVPIWLLGGVANGGENVFGNLLLARRVPELARGRAFAVFGAAVQGGGMAGYLVGGLLMEVAEPRPLVAGCGVAGLLVVVALAWPVRRAVRAERAAVPAAAPPPVGVAG</sequence>
<feature type="transmembrane region" description="Helical" evidence="7">
    <location>
        <begin position="373"/>
        <end position="392"/>
    </location>
</feature>
<evidence type="ECO:0000256" key="4">
    <source>
        <dbReference type="ARBA" id="ARBA00022692"/>
    </source>
</evidence>
<dbReference type="SUPFAM" id="SSF103473">
    <property type="entry name" value="MFS general substrate transporter"/>
    <property type="match status" value="1"/>
</dbReference>
<dbReference type="Gene3D" id="1.20.1250.20">
    <property type="entry name" value="MFS general substrate transporter like domains"/>
    <property type="match status" value="1"/>
</dbReference>
<gene>
    <name evidence="9" type="ORF">H1D33_08665</name>
</gene>
<dbReference type="CDD" id="cd06173">
    <property type="entry name" value="MFS_MefA_like"/>
    <property type="match status" value="1"/>
</dbReference>
<dbReference type="InterPro" id="IPR020846">
    <property type="entry name" value="MFS_dom"/>
</dbReference>
<dbReference type="KEGG" id="mfeu:H1D33_08665"/>
<keyword evidence="2" id="KW-0813">Transport</keyword>
<organism evidence="9 10">
    <name type="scientific">Micromonospora robiginosa</name>
    <dbReference type="NCBI Taxonomy" id="2749844"/>
    <lineage>
        <taxon>Bacteria</taxon>
        <taxon>Bacillati</taxon>
        <taxon>Actinomycetota</taxon>
        <taxon>Actinomycetes</taxon>
        <taxon>Micromonosporales</taxon>
        <taxon>Micromonosporaceae</taxon>
        <taxon>Micromonospora</taxon>
    </lineage>
</organism>
<keyword evidence="5 7" id="KW-1133">Transmembrane helix</keyword>
<dbReference type="GO" id="GO:0022857">
    <property type="term" value="F:transmembrane transporter activity"/>
    <property type="evidence" value="ECO:0007669"/>
    <property type="project" value="InterPro"/>
</dbReference>
<keyword evidence="3" id="KW-1003">Cell membrane</keyword>
<feature type="transmembrane region" description="Helical" evidence="7">
    <location>
        <begin position="249"/>
        <end position="269"/>
    </location>
</feature>
<evidence type="ECO:0000256" key="3">
    <source>
        <dbReference type="ARBA" id="ARBA00022475"/>
    </source>
</evidence>
<dbReference type="EMBL" id="CP059322">
    <property type="protein sequence ID" value="QLQ38885.1"/>
    <property type="molecule type" value="Genomic_DNA"/>
</dbReference>
<protein>
    <submittedName>
        <fullName evidence="9">MFS transporter</fullName>
    </submittedName>
</protein>
<evidence type="ECO:0000256" key="1">
    <source>
        <dbReference type="ARBA" id="ARBA00004651"/>
    </source>
</evidence>
<dbReference type="PANTHER" id="PTHR23513">
    <property type="entry name" value="INTEGRAL MEMBRANE EFFLUX PROTEIN-RELATED"/>
    <property type="match status" value="1"/>
</dbReference>
<accession>A0A7L6BAI8</accession>
<feature type="transmembrane region" description="Helical" evidence="7">
    <location>
        <begin position="281"/>
        <end position="301"/>
    </location>
</feature>
<keyword evidence="4 7" id="KW-0812">Transmembrane</keyword>
<feature type="transmembrane region" description="Helical" evidence="7">
    <location>
        <begin position="213"/>
        <end position="237"/>
    </location>
</feature>
<evidence type="ECO:0000256" key="5">
    <source>
        <dbReference type="ARBA" id="ARBA00022989"/>
    </source>
</evidence>
<dbReference type="InterPro" id="IPR010290">
    <property type="entry name" value="TM_effector"/>
</dbReference>
<evidence type="ECO:0000313" key="10">
    <source>
        <dbReference type="Proteomes" id="UP000510844"/>
    </source>
</evidence>
<dbReference type="GO" id="GO:0005886">
    <property type="term" value="C:plasma membrane"/>
    <property type="evidence" value="ECO:0007669"/>
    <property type="project" value="UniProtKB-SubCell"/>
</dbReference>
<proteinExistence type="predicted"/>
<dbReference type="AlphaFoldDB" id="A0A7L6BAI8"/>
<reference evidence="9 10" key="2">
    <citation type="journal article" date="2021" name="Mar. Drugs">
        <title>A New Micromonospora Strain with Antibiotic Activity Isolated from the Microbiome of a Mid-Atlantic Deep-Sea Sponge.</title>
        <authorList>
            <person name="Back C.R."/>
            <person name="Stennett H.L."/>
            <person name="Williams S.E."/>
            <person name="Wang L."/>
            <person name="Ojeda Gomez J."/>
            <person name="Abdulle O.M."/>
            <person name="Duffy T."/>
            <person name="Neal C."/>
            <person name="Mantell J."/>
            <person name="Jepson M.A."/>
            <person name="Hendry K.R."/>
            <person name="Powell D."/>
            <person name="Stach J.E.M."/>
            <person name="Essex-Lopresti A.E."/>
            <person name="Willis C.L."/>
            <person name="Curnow P."/>
            <person name="Race P.R."/>
        </authorList>
    </citation>
    <scope>NUCLEOTIDE SEQUENCE [LARGE SCALE GENOMIC DNA]</scope>
    <source>
        <strain evidence="9 10">28ISP2-46</strain>
    </source>
</reference>
<name>A0A7L6BAI8_9ACTN</name>
<keyword evidence="10" id="KW-1185">Reference proteome</keyword>
<feature type="transmembrane region" description="Helical" evidence="7">
    <location>
        <begin position="77"/>
        <end position="96"/>
    </location>
</feature>
<feature type="transmembrane region" description="Helical" evidence="7">
    <location>
        <begin position="307"/>
        <end position="330"/>
    </location>
</feature>
<evidence type="ECO:0000256" key="2">
    <source>
        <dbReference type="ARBA" id="ARBA00022448"/>
    </source>
</evidence>
<dbReference type="InterPro" id="IPR036259">
    <property type="entry name" value="MFS_trans_sf"/>
</dbReference>
<comment type="subcellular location">
    <subcellularLocation>
        <location evidence="1">Cell membrane</location>
        <topology evidence="1">Multi-pass membrane protein</topology>
    </subcellularLocation>
</comment>
<reference evidence="10" key="1">
    <citation type="submission" date="2020-07" db="EMBL/GenBank/DDBJ databases">
        <title>A new Micromonospora strain with potent antibiotic activity isolated from the microbiome of a mid-Atlantic deep-sea sponge.</title>
        <authorList>
            <person name="Back C.R."/>
            <person name="Stennett H.L."/>
            <person name="Williams S.E."/>
            <person name="Wang L."/>
            <person name="Ojeda Gomez J."/>
            <person name="Abdulle O.M."/>
            <person name="Duffy T."/>
            <person name="Hendry K.R."/>
            <person name="Powell D."/>
            <person name="Stach J.E."/>
            <person name="Essex-Lopresti A.E."/>
            <person name="Willis C.L."/>
            <person name="Curnow P."/>
            <person name="Race P.R."/>
        </authorList>
    </citation>
    <scope>NUCLEOTIDE SEQUENCE [LARGE SCALE GENOMIC DNA]</scope>
    <source>
        <strain evidence="10">28ISP2-46</strain>
    </source>
</reference>
<dbReference type="PANTHER" id="PTHR23513:SF6">
    <property type="entry name" value="MAJOR FACILITATOR SUPERFAMILY ASSOCIATED DOMAIN-CONTAINING PROTEIN"/>
    <property type="match status" value="1"/>
</dbReference>
<feature type="transmembrane region" description="Helical" evidence="7">
    <location>
        <begin position="102"/>
        <end position="126"/>
    </location>
</feature>
<feature type="domain" description="Major facilitator superfamily (MFS) profile" evidence="8">
    <location>
        <begin position="1"/>
        <end position="393"/>
    </location>
</feature>
<evidence type="ECO:0000259" key="8">
    <source>
        <dbReference type="PROSITE" id="PS50850"/>
    </source>
</evidence>